<name>A0ABS3V4E6_9ACTN</name>
<sequence length="564" mass="62317">MEPEKVWTSAYHEGVDALGRDDLRSAREHFAKAIELGADQWEPYYGRAWTLLRDGDGQPDPADLAVAEADLARALDEFGAGSDAAALLGHLQHLRGEHERAVGSLLRAIGRSTHQELVANSLTDALSRLLAGFEQQPTVEAVAACDRLAGLLDAAPLPGGLGRYLSAEVLATRAYVHQELGRPEQCATDLRRVRALQPRHPRLPAEVDAAEPGSGSRPVTGSTEPTFAQVGGADEAGTFTGRLRQRIFETYFGDLDSEGLADRLARYHQSPSRSILLFGPSGCGKTFLIRAFSGEYRRRHGRPLPIFRMRLNDVLNRYVGDDEKRVSEIFDQAIDAQPAILFGDEIDSIGMSREGGQDWRVQLTSHLLQEIDRLRESQAAVIFFGCTNRLWAMDLALLRRFDEMIPVELPDEQVRAKIFQVHLDQLDAGVRADDIDVVELARRSHGLAPGDIQKVVSDTVMGVISSTGPQGPTGQLTRQQLLAALETYQQPMHIRDWVRQSVSALRELGHDDMARDVERTYGHYVQGGVASLLPGTGPAWHPVSEQAWSEEPVVDLTLLRHLRR</sequence>
<dbReference type="Proteomes" id="UP000671399">
    <property type="component" value="Unassembled WGS sequence"/>
</dbReference>
<evidence type="ECO:0000256" key="1">
    <source>
        <dbReference type="SAM" id="MobiDB-lite"/>
    </source>
</evidence>
<dbReference type="Pfam" id="PF00004">
    <property type="entry name" value="AAA"/>
    <property type="match status" value="1"/>
</dbReference>
<dbReference type="InterPro" id="IPR050168">
    <property type="entry name" value="AAA_ATPase_domain"/>
</dbReference>
<gene>
    <name evidence="3" type="ORF">JQN83_06580</name>
</gene>
<feature type="compositionally biased region" description="Polar residues" evidence="1">
    <location>
        <begin position="217"/>
        <end position="226"/>
    </location>
</feature>
<dbReference type="PANTHER" id="PTHR23077:SF198">
    <property type="entry name" value="ATP-DEPENDENT ZINC METALLOPROTEASE FTSH"/>
    <property type="match status" value="1"/>
</dbReference>
<dbReference type="InterPro" id="IPR019734">
    <property type="entry name" value="TPR_rpt"/>
</dbReference>
<dbReference type="SMART" id="SM00028">
    <property type="entry name" value="TPR"/>
    <property type="match status" value="3"/>
</dbReference>
<evidence type="ECO:0000313" key="3">
    <source>
        <dbReference type="EMBL" id="MBO4160480.1"/>
    </source>
</evidence>
<dbReference type="EMBL" id="JAGFWR010000002">
    <property type="protein sequence ID" value="MBO4160480.1"/>
    <property type="molecule type" value="Genomic_DNA"/>
</dbReference>
<keyword evidence="4" id="KW-1185">Reference proteome</keyword>
<dbReference type="CDD" id="cd19481">
    <property type="entry name" value="RecA-like_protease"/>
    <property type="match status" value="1"/>
</dbReference>
<dbReference type="RefSeq" id="WP_208566138.1">
    <property type="nucleotide sequence ID" value="NZ_JAGFWR010000002.1"/>
</dbReference>
<feature type="domain" description="AAA+ ATPase" evidence="2">
    <location>
        <begin position="271"/>
        <end position="411"/>
    </location>
</feature>
<evidence type="ECO:0000313" key="4">
    <source>
        <dbReference type="Proteomes" id="UP000671399"/>
    </source>
</evidence>
<dbReference type="SMART" id="SM00382">
    <property type="entry name" value="AAA"/>
    <property type="match status" value="1"/>
</dbReference>
<protein>
    <submittedName>
        <fullName evidence="3">AAA family ATPase</fullName>
    </submittedName>
</protein>
<dbReference type="Gene3D" id="3.40.50.300">
    <property type="entry name" value="P-loop containing nucleotide triphosphate hydrolases"/>
    <property type="match status" value="1"/>
</dbReference>
<accession>A0ABS3V4E6</accession>
<proteinExistence type="predicted"/>
<feature type="region of interest" description="Disordered" evidence="1">
    <location>
        <begin position="201"/>
        <end position="233"/>
    </location>
</feature>
<dbReference type="InterPro" id="IPR003593">
    <property type="entry name" value="AAA+_ATPase"/>
</dbReference>
<organism evidence="3 4">
    <name type="scientific">Micromonospora antibiotica</name>
    <dbReference type="NCBI Taxonomy" id="2807623"/>
    <lineage>
        <taxon>Bacteria</taxon>
        <taxon>Bacillati</taxon>
        <taxon>Actinomycetota</taxon>
        <taxon>Actinomycetes</taxon>
        <taxon>Micromonosporales</taxon>
        <taxon>Micromonosporaceae</taxon>
        <taxon>Micromonospora</taxon>
    </lineage>
</organism>
<dbReference type="InterPro" id="IPR003959">
    <property type="entry name" value="ATPase_AAA_core"/>
</dbReference>
<dbReference type="InterPro" id="IPR011990">
    <property type="entry name" value="TPR-like_helical_dom_sf"/>
</dbReference>
<dbReference type="PANTHER" id="PTHR23077">
    <property type="entry name" value="AAA-FAMILY ATPASE"/>
    <property type="match status" value="1"/>
</dbReference>
<dbReference type="SUPFAM" id="SSF52540">
    <property type="entry name" value="P-loop containing nucleoside triphosphate hydrolases"/>
    <property type="match status" value="1"/>
</dbReference>
<dbReference type="Gene3D" id="1.25.40.10">
    <property type="entry name" value="Tetratricopeptide repeat domain"/>
    <property type="match status" value="1"/>
</dbReference>
<reference evidence="3 4" key="1">
    <citation type="submission" date="2021-03" db="EMBL/GenBank/DDBJ databases">
        <authorList>
            <person name="Lee D.-H."/>
        </authorList>
    </citation>
    <scope>NUCLEOTIDE SEQUENCE [LARGE SCALE GENOMIC DNA]</scope>
    <source>
        <strain evidence="3 4">MMS20-R2-23</strain>
    </source>
</reference>
<comment type="caution">
    <text evidence="3">The sequence shown here is derived from an EMBL/GenBank/DDBJ whole genome shotgun (WGS) entry which is preliminary data.</text>
</comment>
<dbReference type="SUPFAM" id="SSF48452">
    <property type="entry name" value="TPR-like"/>
    <property type="match status" value="1"/>
</dbReference>
<dbReference type="Gene3D" id="1.10.8.60">
    <property type="match status" value="1"/>
</dbReference>
<evidence type="ECO:0000259" key="2">
    <source>
        <dbReference type="SMART" id="SM00382"/>
    </source>
</evidence>
<dbReference type="InterPro" id="IPR027417">
    <property type="entry name" value="P-loop_NTPase"/>
</dbReference>